<dbReference type="PROSITE" id="PS50110">
    <property type="entry name" value="RESPONSE_REGULATORY"/>
    <property type="match status" value="1"/>
</dbReference>
<dbReference type="GO" id="GO:0003700">
    <property type="term" value="F:DNA-binding transcription factor activity"/>
    <property type="evidence" value="ECO:0007669"/>
    <property type="project" value="InterPro"/>
</dbReference>
<feature type="domain" description="HTH araC/xylS-type" evidence="9">
    <location>
        <begin position="249"/>
        <end position="348"/>
    </location>
</feature>
<evidence type="ECO:0000256" key="6">
    <source>
        <dbReference type="ARBA" id="ARBA00023125"/>
    </source>
</evidence>
<dbReference type="CDD" id="cd17536">
    <property type="entry name" value="REC_YesN-like"/>
    <property type="match status" value="1"/>
</dbReference>
<dbReference type="RefSeq" id="WP_036626372.1">
    <property type="nucleotide sequence ID" value="NZ_BGML01000022.1"/>
</dbReference>
<dbReference type="OrthoDB" id="342399at2"/>
<reference evidence="11 13" key="1">
    <citation type="submission" date="2014-04" db="EMBL/GenBank/DDBJ databases">
        <authorList>
            <person name="Bishop-Lilly K.A."/>
            <person name="Broomall S.M."/>
            <person name="Chain P.S."/>
            <person name="Chertkov O."/>
            <person name="Coyne S.R."/>
            <person name="Daligault H.E."/>
            <person name="Davenport K.W."/>
            <person name="Erkkila T."/>
            <person name="Frey K.G."/>
            <person name="Gibbons H.S."/>
            <person name="Gu W."/>
            <person name="Jaissle J."/>
            <person name="Johnson S.L."/>
            <person name="Koroleva G.I."/>
            <person name="Ladner J.T."/>
            <person name="Lo C.-C."/>
            <person name="Minogue T.D."/>
            <person name="Munk C."/>
            <person name="Palacios G.F."/>
            <person name="Redden C.L."/>
            <person name="Rosenzweig C.N."/>
            <person name="Scholz M.B."/>
            <person name="Teshima H."/>
            <person name="Xu Y."/>
        </authorList>
    </citation>
    <scope>NUCLEOTIDE SEQUENCE [LARGE SCALE GENOMIC DNA]</scope>
    <source>
        <strain evidence="11 13">8244</strain>
    </source>
</reference>
<feature type="domain" description="Response regulatory" evidence="10">
    <location>
        <begin position="3"/>
        <end position="120"/>
    </location>
</feature>
<proteinExistence type="predicted"/>
<dbReference type="PANTHER" id="PTHR42713:SF3">
    <property type="entry name" value="TRANSCRIPTIONAL REGULATORY PROTEIN HPTR"/>
    <property type="match status" value="1"/>
</dbReference>
<dbReference type="STRING" id="44252.DJ90_5912"/>
<sequence>MFKVLIVDDEEWNRDIIKNLGRWNELGMVVAGEAEDGLEALRLIEQLGPELIITDMRMPGSDGEELMRNIHDRFPGKQVIVVSGYDDFHYARQAIRYNAADYLLKPIDPQELNAVLAKCGEALRQRGGRQGIDLEMSAKLAAYKKRLGPYFNKLNGEGIRKVFGELRSDTQLAAALKPETIRYFVHEILLYLKELCAANALAAEPGRLVEHTEVPDFFHEAAGLMEGCYMAALEELIKQRKFKNKLHLGEVKSYLEHHYAEQIGLEQLAKLFFVSKEYLSKAFKQEYGITVTDYLLQLRMEKAMEWLGADEEVAIKSVAEMVGYEDVSYFHRVFKKHFGLSPGEARKASQGLKISNEGV</sequence>
<evidence type="ECO:0000259" key="9">
    <source>
        <dbReference type="PROSITE" id="PS01124"/>
    </source>
</evidence>
<dbReference type="SMART" id="SM00448">
    <property type="entry name" value="REC"/>
    <property type="match status" value="1"/>
</dbReference>
<reference evidence="12 14" key="2">
    <citation type="submission" date="2019-11" db="EMBL/GenBank/DDBJ databases">
        <title>Draft genome sequences of five Paenibacillus species of dairy origin.</title>
        <authorList>
            <person name="Olajide A.M."/>
            <person name="Chen S."/>
            <person name="Lapointe G."/>
        </authorList>
    </citation>
    <scope>NUCLEOTIDE SEQUENCE [LARGE SCALE GENOMIC DNA]</scope>
    <source>
        <strain evidence="12 14">3CT49</strain>
    </source>
</reference>
<keyword evidence="2" id="KW-0963">Cytoplasm</keyword>
<keyword evidence="3 8" id="KW-0597">Phosphoprotein</keyword>
<evidence type="ECO:0000256" key="7">
    <source>
        <dbReference type="ARBA" id="ARBA00023163"/>
    </source>
</evidence>
<accession>A0A090ZB77</accession>
<dbReference type="SUPFAM" id="SSF46689">
    <property type="entry name" value="Homeodomain-like"/>
    <property type="match status" value="2"/>
</dbReference>
<evidence type="ECO:0000313" key="11">
    <source>
        <dbReference type="EMBL" id="KFN07475.1"/>
    </source>
</evidence>
<comment type="caution">
    <text evidence="11">The sequence shown here is derived from an EMBL/GenBank/DDBJ whole genome shotgun (WGS) entry which is preliminary data.</text>
</comment>
<keyword evidence="4" id="KW-0902">Two-component regulatory system</keyword>
<feature type="modified residue" description="4-aspartylphosphate" evidence="8">
    <location>
        <position position="55"/>
    </location>
</feature>
<dbReference type="InterPro" id="IPR018060">
    <property type="entry name" value="HTH_AraC"/>
</dbReference>
<evidence type="ECO:0000313" key="14">
    <source>
        <dbReference type="Proteomes" id="UP000442469"/>
    </source>
</evidence>
<dbReference type="InterPro" id="IPR051552">
    <property type="entry name" value="HptR"/>
</dbReference>
<evidence type="ECO:0000256" key="4">
    <source>
        <dbReference type="ARBA" id="ARBA00023012"/>
    </source>
</evidence>
<name>A0A090ZB77_PAEMA</name>
<dbReference type="InterPro" id="IPR020449">
    <property type="entry name" value="Tscrpt_reg_AraC-type_HTH"/>
</dbReference>
<evidence type="ECO:0000256" key="3">
    <source>
        <dbReference type="ARBA" id="ARBA00022553"/>
    </source>
</evidence>
<dbReference type="SUPFAM" id="SSF52172">
    <property type="entry name" value="CheY-like"/>
    <property type="match status" value="1"/>
</dbReference>
<comment type="subcellular location">
    <subcellularLocation>
        <location evidence="1">Cytoplasm</location>
    </subcellularLocation>
</comment>
<dbReference type="GO" id="GO:0005737">
    <property type="term" value="C:cytoplasm"/>
    <property type="evidence" value="ECO:0007669"/>
    <property type="project" value="UniProtKB-SubCell"/>
</dbReference>
<dbReference type="EMBL" id="JMQA01000034">
    <property type="protein sequence ID" value="KFN07475.1"/>
    <property type="molecule type" value="Genomic_DNA"/>
</dbReference>
<dbReference type="SMART" id="SM00342">
    <property type="entry name" value="HTH_ARAC"/>
    <property type="match status" value="1"/>
</dbReference>
<dbReference type="HOGENOM" id="CLU_000445_5_0_9"/>
<dbReference type="GO" id="GO:0000160">
    <property type="term" value="P:phosphorelay signal transduction system"/>
    <property type="evidence" value="ECO:0007669"/>
    <property type="project" value="UniProtKB-KW"/>
</dbReference>
<dbReference type="Proteomes" id="UP000029278">
    <property type="component" value="Unassembled WGS sequence"/>
</dbReference>
<dbReference type="GeneID" id="77009665"/>
<dbReference type="InterPro" id="IPR018062">
    <property type="entry name" value="HTH_AraC-typ_CS"/>
</dbReference>
<dbReference type="GO" id="GO:0043565">
    <property type="term" value="F:sequence-specific DNA binding"/>
    <property type="evidence" value="ECO:0007669"/>
    <property type="project" value="InterPro"/>
</dbReference>
<dbReference type="InterPro" id="IPR001789">
    <property type="entry name" value="Sig_transdc_resp-reg_receiver"/>
</dbReference>
<dbReference type="Gene3D" id="1.10.10.60">
    <property type="entry name" value="Homeodomain-like"/>
    <property type="match status" value="2"/>
</dbReference>
<organism evidence="11 13">
    <name type="scientific">Paenibacillus macerans</name>
    <name type="common">Bacillus macerans</name>
    <dbReference type="NCBI Taxonomy" id="44252"/>
    <lineage>
        <taxon>Bacteria</taxon>
        <taxon>Bacillati</taxon>
        <taxon>Bacillota</taxon>
        <taxon>Bacilli</taxon>
        <taxon>Bacillales</taxon>
        <taxon>Paenibacillaceae</taxon>
        <taxon>Paenibacillus</taxon>
    </lineage>
</organism>
<evidence type="ECO:0000259" key="10">
    <source>
        <dbReference type="PROSITE" id="PS50110"/>
    </source>
</evidence>
<dbReference type="PATRIC" id="fig|44252.3.peg.3845"/>
<dbReference type="AlphaFoldDB" id="A0A090ZB77"/>
<keyword evidence="13" id="KW-1185">Reference proteome</keyword>
<evidence type="ECO:0000256" key="5">
    <source>
        <dbReference type="ARBA" id="ARBA00023015"/>
    </source>
</evidence>
<keyword evidence="5" id="KW-0805">Transcription regulation</keyword>
<evidence type="ECO:0000313" key="12">
    <source>
        <dbReference type="EMBL" id="MUG26149.1"/>
    </source>
</evidence>
<dbReference type="PANTHER" id="PTHR42713">
    <property type="entry name" value="HISTIDINE KINASE-RELATED"/>
    <property type="match status" value="1"/>
</dbReference>
<dbReference type="EMBL" id="WNZZ01000036">
    <property type="protein sequence ID" value="MUG26149.1"/>
    <property type="molecule type" value="Genomic_DNA"/>
</dbReference>
<dbReference type="InterPro" id="IPR011006">
    <property type="entry name" value="CheY-like_superfamily"/>
</dbReference>
<gene>
    <name evidence="11" type="ORF">DJ90_5912</name>
    <name evidence="12" type="ORF">GNQ08_27690</name>
</gene>
<evidence type="ECO:0000313" key="13">
    <source>
        <dbReference type="Proteomes" id="UP000029278"/>
    </source>
</evidence>
<protein>
    <submittedName>
        <fullName evidence="11">Helix-turn-helix domain protein</fullName>
    </submittedName>
    <submittedName>
        <fullName evidence="12">Response regulator</fullName>
    </submittedName>
</protein>
<evidence type="ECO:0000256" key="2">
    <source>
        <dbReference type="ARBA" id="ARBA00022490"/>
    </source>
</evidence>
<dbReference type="Pfam" id="PF00072">
    <property type="entry name" value="Response_reg"/>
    <property type="match status" value="1"/>
</dbReference>
<dbReference type="Pfam" id="PF12833">
    <property type="entry name" value="HTH_18"/>
    <property type="match status" value="1"/>
</dbReference>
<evidence type="ECO:0000256" key="8">
    <source>
        <dbReference type="PROSITE-ProRule" id="PRU00169"/>
    </source>
</evidence>
<dbReference type="Gene3D" id="3.40.50.2300">
    <property type="match status" value="1"/>
</dbReference>
<dbReference type="PROSITE" id="PS00041">
    <property type="entry name" value="HTH_ARAC_FAMILY_1"/>
    <property type="match status" value="1"/>
</dbReference>
<dbReference type="Proteomes" id="UP000442469">
    <property type="component" value="Unassembled WGS sequence"/>
</dbReference>
<dbReference type="PROSITE" id="PS01124">
    <property type="entry name" value="HTH_ARAC_FAMILY_2"/>
    <property type="match status" value="1"/>
</dbReference>
<evidence type="ECO:0000256" key="1">
    <source>
        <dbReference type="ARBA" id="ARBA00004496"/>
    </source>
</evidence>
<keyword evidence="6" id="KW-0238">DNA-binding</keyword>
<dbReference type="PRINTS" id="PR00032">
    <property type="entry name" value="HTHARAC"/>
</dbReference>
<dbReference type="InterPro" id="IPR009057">
    <property type="entry name" value="Homeodomain-like_sf"/>
</dbReference>
<keyword evidence="7" id="KW-0804">Transcription</keyword>